<reference evidence="1 3" key="2">
    <citation type="journal article" date="2013" name="Nature">
        <title>Insights into bilaterian evolution from three spiralian genomes.</title>
        <authorList>
            <person name="Simakov O."/>
            <person name="Marletaz F."/>
            <person name="Cho S.J."/>
            <person name="Edsinger-Gonzales E."/>
            <person name="Havlak P."/>
            <person name="Hellsten U."/>
            <person name="Kuo D.H."/>
            <person name="Larsson T."/>
            <person name="Lv J."/>
            <person name="Arendt D."/>
            <person name="Savage R."/>
            <person name="Osoegawa K."/>
            <person name="de Jong P."/>
            <person name="Grimwood J."/>
            <person name="Chapman J.A."/>
            <person name="Shapiro H."/>
            <person name="Aerts A."/>
            <person name="Otillar R.P."/>
            <person name="Terry A.Y."/>
            <person name="Boore J.L."/>
            <person name="Grigoriev I.V."/>
            <person name="Lindberg D.R."/>
            <person name="Seaver E.C."/>
            <person name="Weisblat D.A."/>
            <person name="Putnam N.H."/>
            <person name="Rokhsar D.S."/>
        </authorList>
    </citation>
    <scope>NUCLEOTIDE SEQUENCE</scope>
    <source>
        <strain evidence="1 3">I ESC-2004</strain>
    </source>
</reference>
<dbReference type="EnsemblMetazoa" id="CapteT200497">
    <property type="protein sequence ID" value="CapteP200497"/>
    <property type="gene ID" value="CapteG200497"/>
</dbReference>
<dbReference type="HOGENOM" id="CLU_2051861_0_0_1"/>
<reference evidence="2" key="3">
    <citation type="submission" date="2015-06" db="UniProtKB">
        <authorList>
            <consortium name="EnsemblMetazoa"/>
        </authorList>
    </citation>
    <scope>IDENTIFICATION</scope>
</reference>
<dbReference type="EMBL" id="KB312188">
    <property type="protein sequence ID" value="ELT87704.1"/>
    <property type="molecule type" value="Genomic_DNA"/>
</dbReference>
<dbReference type="Proteomes" id="UP000014760">
    <property type="component" value="Unassembled WGS sequence"/>
</dbReference>
<organism evidence="1">
    <name type="scientific">Capitella teleta</name>
    <name type="common">Polychaete worm</name>
    <dbReference type="NCBI Taxonomy" id="283909"/>
    <lineage>
        <taxon>Eukaryota</taxon>
        <taxon>Metazoa</taxon>
        <taxon>Spiralia</taxon>
        <taxon>Lophotrochozoa</taxon>
        <taxon>Annelida</taxon>
        <taxon>Polychaeta</taxon>
        <taxon>Sedentaria</taxon>
        <taxon>Scolecida</taxon>
        <taxon>Capitellidae</taxon>
        <taxon>Capitella</taxon>
    </lineage>
</organism>
<name>R7T9P4_CAPTE</name>
<dbReference type="AlphaFoldDB" id="R7T9P4"/>
<accession>R7T9P4</accession>
<dbReference type="OrthoDB" id="7477812at2759"/>
<proteinExistence type="predicted"/>
<evidence type="ECO:0000313" key="2">
    <source>
        <dbReference type="EnsemblMetazoa" id="CapteP200497"/>
    </source>
</evidence>
<reference evidence="3" key="1">
    <citation type="submission" date="2012-12" db="EMBL/GenBank/DDBJ databases">
        <authorList>
            <person name="Hellsten U."/>
            <person name="Grimwood J."/>
            <person name="Chapman J.A."/>
            <person name="Shapiro H."/>
            <person name="Aerts A."/>
            <person name="Otillar R.P."/>
            <person name="Terry A.Y."/>
            <person name="Boore J.L."/>
            <person name="Simakov O."/>
            <person name="Marletaz F."/>
            <person name="Cho S.-J."/>
            <person name="Edsinger-Gonzales E."/>
            <person name="Havlak P."/>
            <person name="Kuo D.-H."/>
            <person name="Larsson T."/>
            <person name="Lv J."/>
            <person name="Arendt D."/>
            <person name="Savage R."/>
            <person name="Osoegawa K."/>
            <person name="de Jong P."/>
            <person name="Lindberg D.R."/>
            <person name="Seaver E.C."/>
            <person name="Weisblat D.A."/>
            <person name="Putnam N.H."/>
            <person name="Grigoriev I.V."/>
            <person name="Rokhsar D.S."/>
        </authorList>
    </citation>
    <scope>NUCLEOTIDE SEQUENCE</scope>
    <source>
        <strain evidence="3">I ESC-2004</strain>
    </source>
</reference>
<protein>
    <submittedName>
        <fullName evidence="1 2">Uncharacterized protein</fullName>
    </submittedName>
</protein>
<dbReference type="EMBL" id="AMQN01034021">
    <property type="status" value="NOT_ANNOTATED_CDS"/>
    <property type="molecule type" value="Genomic_DNA"/>
</dbReference>
<keyword evidence="3" id="KW-1185">Reference proteome</keyword>
<evidence type="ECO:0000313" key="3">
    <source>
        <dbReference type="Proteomes" id="UP000014760"/>
    </source>
</evidence>
<sequence>MDPKNFIRALQFALKDPDIRNDLSSIIDGIRRVGKKSVENSRSRGILIKFATYHSRSRVMKARSALKSVSRPLSSAIFLNEDPTRQRNNLVFQARRKKKANSLFDVWTLAEAEKLLRSFP</sequence>
<gene>
    <name evidence="1" type="ORF">CAPTEDRAFT_200497</name>
</gene>
<evidence type="ECO:0000313" key="1">
    <source>
        <dbReference type="EMBL" id="ELT87704.1"/>
    </source>
</evidence>